<accession>A0ABU4GTE0</accession>
<evidence type="ECO:0000313" key="1">
    <source>
        <dbReference type="EMBL" id="MDW2800912.1"/>
    </source>
</evidence>
<reference evidence="1 2" key="1">
    <citation type="submission" date="2023-10" db="EMBL/GenBank/DDBJ databases">
        <title>A novel Glycoside Hydrolase 43-Like Enzyme from Clostrdium boliviensis is an Endo-xylanase, and a Candidate for Xylooligosaccharides Production from Different Xylan Substrates.</title>
        <authorList>
            <person name="Alvarez M.T."/>
            <person name="Rocabado-Villegas L.R."/>
            <person name="Salas-Veizaga D.M."/>
            <person name="Linares-Pasten J.A."/>
            <person name="Gudmundsdottir E.E."/>
            <person name="Hreggvidsson G.O."/>
            <person name="Adlercreutz P."/>
            <person name="Nordberg Karlsson E."/>
        </authorList>
    </citation>
    <scope>NUCLEOTIDE SEQUENCE [LARGE SCALE GENOMIC DNA]</scope>
    <source>
        <strain evidence="1 2">E-1</strain>
    </source>
</reference>
<sequence length="45" mass="5077">MFNMSAIEFACAIRDKRIGVLELTRAYIERIERFDGADGLNAVAE</sequence>
<proteinExistence type="predicted"/>
<keyword evidence="2" id="KW-1185">Reference proteome</keyword>
<protein>
    <submittedName>
        <fullName evidence="1">Uncharacterized protein</fullName>
    </submittedName>
</protein>
<comment type="caution">
    <text evidence="1">The sequence shown here is derived from an EMBL/GenBank/DDBJ whole genome shotgun (WGS) entry which is preliminary data.</text>
</comment>
<organism evidence="1 2">
    <name type="scientific">Clostridium boliviensis</name>
    <dbReference type="NCBI Taxonomy" id="318465"/>
    <lineage>
        <taxon>Bacteria</taxon>
        <taxon>Bacillati</taxon>
        <taxon>Bacillota</taxon>
        <taxon>Clostridia</taxon>
        <taxon>Eubacteriales</taxon>
        <taxon>Clostridiaceae</taxon>
        <taxon>Clostridium</taxon>
    </lineage>
</organism>
<gene>
    <name evidence="1" type="ORF">RZO55_25415</name>
</gene>
<evidence type="ECO:0000313" key="2">
    <source>
        <dbReference type="Proteomes" id="UP001276854"/>
    </source>
</evidence>
<dbReference type="InterPro" id="IPR036928">
    <property type="entry name" value="AS_sf"/>
</dbReference>
<dbReference type="SUPFAM" id="SSF75304">
    <property type="entry name" value="Amidase signature (AS) enzymes"/>
    <property type="match status" value="1"/>
</dbReference>
<dbReference type="Proteomes" id="UP001276854">
    <property type="component" value="Unassembled WGS sequence"/>
</dbReference>
<dbReference type="EMBL" id="JAWONS010000329">
    <property type="protein sequence ID" value="MDW2800912.1"/>
    <property type="molecule type" value="Genomic_DNA"/>
</dbReference>
<dbReference type="RefSeq" id="WP_318067073.1">
    <property type="nucleotide sequence ID" value="NZ_JAWONS010000329.1"/>
</dbReference>
<name>A0ABU4GTE0_9CLOT</name>